<dbReference type="Proteomes" id="UP000887566">
    <property type="component" value="Unplaced"/>
</dbReference>
<sequence length="101" mass="11676">MNRRQRRNLMPSAMCRQGRLRHSFAKCANRPEYATEFEPECRFSHGIRVRVAIDISNNEDSSINALQKPRSSVWALLDGTLNAQHQIVNSQHSLHFVKCKN</sequence>
<dbReference type="AlphaFoldDB" id="A0A914WDH7"/>
<name>A0A914WDH7_9BILA</name>
<proteinExistence type="predicted"/>
<accession>A0A914WDH7</accession>
<reference evidence="2" key="1">
    <citation type="submission" date="2022-11" db="UniProtKB">
        <authorList>
            <consortium name="WormBaseParasite"/>
        </authorList>
    </citation>
    <scope>IDENTIFICATION</scope>
</reference>
<keyword evidence="1" id="KW-1185">Reference proteome</keyword>
<protein>
    <submittedName>
        <fullName evidence="2">Uncharacterized protein</fullName>
    </submittedName>
</protein>
<dbReference type="WBParaSite" id="PSAMB.scaffold3808size16831.g22648.t1">
    <property type="protein sequence ID" value="PSAMB.scaffold3808size16831.g22648.t1"/>
    <property type="gene ID" value="PSAMB.scaffold3808size16831.g22648"/>
</dbReference>
<evidence type="ECO:0000313" key="2">
    <source>
        <dbReference type="WBParaSite" id="PSAMB.scaffold3808size16831.g22648.t1"/>
    </source>
</evidence>
<organism evidence="1 2">
    <name type="scientific">Plectus sambesii</name>
    <dbReference type="NCBI Taxonomy" id="2011161"/>
    <lineage>
        <taxon>Eukaryota</taxon>
        <taxon>Metazoa</taxon>
        <taxon>Ecdysozoa</taxon>
        <taxon>Nematoda</taxon>
        <taxon>Chromadorea</taxon>
        <taxon>Plectida</taxon>
        <taxon>Plectina</taxon>
        <taxon>Plectoidea</taxon>
        <taxon>Plectidae</taxon>
        <taxon>Plectus</taxon>
    </lineage>
</organism>
<evidence type="ECO:0000313" key="1">
    <source>
        <dbReference type="Proteomes" id="UP000887566"/>
    </source>
</evidence>